<name>A0A0C9WLA6_9AGAR</name>
<sequence>MDYTKKFSRIRRSSQLLASLPWRTDCAVSPNNFSDILVAPEYQPLIEKLEALEDWEIKSDKATFAMLRVVGDEQGAGQQENLNATILFERQGSESAATASVTPRLFSILSALRVIDVLAWIFPTGKCTTAVPHHRRSQQIGRKRVWANVGDWTDLLRQAKASIAPGVNPASLSPQISGDHLTSSLARALDISAASAILVNIQLAALHLRHVLKGNWDMPTHLADFLSTLQLPTAVHASILSGVRNMQRFRLPLHLALFISPLYLLLPIQLQKYDWDRHSLILTWKAYGNRQPAPLLAAEQELWKILFQISVHDRCAQKTLEGFFSTILWDQLNALSPTERTWLETGV</sequence>
<reference evidence="2" key="2">
    <citation type="submission" date="2015-01" db="EMBL/GenBank/DDBJ databases">
        <title>Evolutionary Origins and Diversification of the Mycorrhizal Mutualists.</title>
        <authorList>
            <consortium name="DOE Joint Genome Institute"/>
            <consortium name="Mycorrhizal Genomics Consortium"/>
            <person name="Kohler A."/>
            <person name="Kuo A."/>
            <person name="Nagy L.G."/>
            <person name="Floudas D."/>
            <person name="Copeland A."/>
            <person name="Barry K.W."/>
            <person name="Cichocki N."/>
            <person name="Veneault-Fourrey C."/>
            <person name="LaButti K."/>
            <person name="Lindquist E.A."/>
            <person name="Lipzen A."/>
            <person name="Lundell T."/>
            <person name="Morin E."/>
            <person name="Murat C."/>
            <person name="Riley R."/>
            <person name="Ohm R."/>
            <person name="Sun H."/>
            <person name="Tunlid A."/>
            <person name="Henrissat B."/>
            <person name="Grigoriev I.V."/>
            <person name="Hibbett D.S."/>
            <person name="Martin F."/>
        </authorList>
    </citation>
    <scope>NUCLEOTIDE SEQUENCE [LARGE SCALE GENOMIC DNA]</scope>
    <source>
        <strain evidence="2">LaAM-08-1</strain>
    </source>
</reference>
<gene>
    <name evidence="1" type="ORF">K443DRAFT_15501</name>
</gene>
<evidence type="ECO:0000313" key="1">
    <source>
        <dbReference type="EMBL" id="KIJ90125.1"/>
    </source>
</evidence>
<accession>A0A0C9WLA6</accession>
<keyword evidence="2" id="KW-1185">Reference proteome</keyword>
<dbReference type="AlphaFoldDB" id="A0A0C9WLA6"/>
<evidence type="ECO:0000313" key="2">
    <source>
        <dbReference type="Proteomes" id="UP000054477"/>
    </source>
</evidence>
<protein>
    <submittedName>
        <fullName evidence="1">Uncharacterized protein</fullName>
    </submittedName>
</protein>
<dbReference type="EMBL" id="KN839278">
    <property type="protein sequence ID" value="KIJ90125.1"/>
    <property type="molecule type" value="Genomic_DNA"/>
</dbReference>
<dbReference type="HOGENOM" id="CLU_799424_0_0_1"/>
<proteinExistence type="predicted"/>
<dbReference type="Proteomes" id="UP000054477">
    <property type="component" value="Unassembled WGS sequence"/>
</dbReference>
<dbReference type="OrthoDB" id="3064837at2759"/>
<reference evidence="1 2" key="1">
    <citation type="submission" date="2014-04" db="EMBL/GenBank/DDBJ databases">
        <authorList>
            <consortium name="DOE Joint Genome Institute"/>
            <person name="Kuo A."/>
            <person name="Kohler A."/>
            <person name="Nagy L.G."/>
            <person name="Floudas D."/>
            <person name="Copeland A."/>
            <person name="Barry K.W."/>
            <person name="Cichocki N."/>
            <person name="Veneault-Fourrey C."/>
            <person name="LaButti K."/>
            <person name="Lindquist E.A."/>
            <person name="Lipzen A."/>
            <person name="Lundell T."/>
            <person name="Morin E."/>
            <person name="Murat C."/>
            <person name="Sun H."/>
            <person name="Tunlid A."/>
            <person name="Henrissat B."/>
            <person name="Grigoriev I.V."/>
            <person name="Hibbett D.S."/>
            <person name="Martin F."/>
            <person name="Nordberg H.P."/>
            <person name="Cantor M.N."/>
            <person name="Hua S.X."/>
        </authorList>
    </citation>
    <scope>NUCLEOTIDE SEQUENCE [LARGE SCALE GENOMIC DNA]</scope>
    <source>
        <strain evidence="1 2">LaAM-08-1</strain>
    </source>
</reference>
<organism evidence="1 2">
    <name type="scientific">Laccaria amethystina LaAM-08-1</name>
    <dbReference type="NCBI Taxonomy" id="1095629"/>
    <lineage>
        <taxon>Eukaryota</taxon>
        <taxon>Fungi</taxon>
        <taxon>Dikarya</taxon>
        <taxon>Basidiomycota</taxon>
        <taxon>Agaricomycotina</taxon>
        <taxon>Agaricomycetes</taxon>
        <taxon>Agaricomycetidae</taxon>
        <taxon>Agaricales</taxon>
        <taxon>Agaricineae</taxon>
        <taxon>Hydnangiaceae</taxon>
        <taxon>Laccaria</taxon>
    </lineage>
</organism>